<evidence type="ECO:0000256" key="5">
    <source>
        <dbReference type="ARBA" id="ARBA00023136"/>
    </source>
</evidence>
<evidence type="ECO:0000256" key="2">
    <source>
        <dbReference type="ARBA" id="ARBA00008821"/>
    </source>
</evidence>
<dbReference type="GO" id="GO:0022857">
    <property type="term" value="F:transmembrane transporter activity"/>
    <property type="evidence" value="ECO:0007669"/>
    <property type="project" value="InterPro"/>
</dbReference>
<evidence type="ECO:0000256" key="3">
    <source>
        <dbReference type="ARBA" id="ARBA00022692"/>
    </source>
</evidence>
<dbReference type="NCBIfam" id="NF037981">
    <property type="entry name" value="NCS2_1"/>
    <property type="match status" value="1"/>
</dbReference>
<feature type="transmembrane region" description="Helical" evidence="6">
    <location>
        <begin position="133"/>
        <end position="153"/>
    </location>
</feature>
<keyword evidence="5 6" id="KW-0472">Membrane</keyword>
<feature type="transmembrane region" description="Helical" evidence="6">
    <location>
        <begin position="28"/>
        <end position="49"/>
    </location>
</feature>
<dbReference type="EMBL" id="CATQJL010000305">
    <property type="protein sequence ID" value="CAJ0602710.1"/>
    <property type="molecule type" value="Genomic_DNA"/>
</dbReference>
<feature type="transmembrane region" description="Helical" evidence="6">
    <location>
        <begin position="432"/>
        <end position="450"/>
    </location>
</feature>
<protein>
    <recommendedName>
        <fullName evidence="9">Solute carrier family 23 member 1</fullName>
    </recommendedName>
</protein>
<evidence type="ECO:0000313" key="7">
    <source>
        <dbReference type="EMBL" id="CAJ0602710.1"/>
    </source>
</evidence>
<feature type="transmembrane region" description="Helical" evidence="6">
    <location>
        <begin position="229"/>
        <end position="250"/>
    </location>
</feature>
<keyword evidence="4 6" id="KW-1133">Transmembrane helix</keyword>
<organism evidence="7 8">
    <name type="scientific">Cylicocyclus nassatus</name>
    <name type="common">Nematode worm</name>
    <dbReference type="NCBI Taxonomy" id="53992"/>
    <lineage>
        <taxon>Eukaryota</taxon>
        <taxon>Metazoa</taxon>
        <taxon>Ecdysozoa</taxon>
        <taxon>Nematoda</taxon>
        <taxon>Chromadorea</taxon>
        <taxon>Rhabditida</taxon>
        <taxon>Rhabditina</taxon>
        <taxon>Rhabditomorpha</taxon>
        <taxon>Strongyloidea</taxon>
        <taxon>Strongylidae</taxon>
        <taxon>Cylicocyclus</taxon>
    </lineage>
</organism>
<feature type="transmembrane region" description="Helical" evidence="6">
    <location>
        <begin position="186"/>
        <end position="208"/>
    </location>
</feature>
<evidence type="ECO:0000256" key="6">
    <source>
        <dbReference type="SAM" id="Phobius"/>
    </source>
</evidence>
<comment type="subcellular location">
    <subcellularLocation>
        <location evidence="1">Membrane</location>
        <topology evidence="1">Multi-pass membrane protein</topology>
    </subcellularLocation>
</comment>
<keyword evidence="8" id="KW-1185">Reference proteome</keyword>
<dbReference type="AlphaFoldDB" id="A0AA36H272"/>
<evidence type="ECO:0000256" key="1">
    <source>
        <dbReference type="ARBA" id="ARBA00004141"/>
    </source>
</evidence>
<feature type="non-terminal residue" evidence="7">
    <location>
        <position position="1"/>
    </location>
</feature>
<feature type="transmembrane region" description="Helical" evidence="6">
    <location>
        <begin position="334"/>
        <end position="357"/>
    </location>
</feature>
<dbReference type="Pfam" id="PF00860">
    <property type="entry name" value="Xan_ur_permease"/>
    <property type="match status" value="1"/>
</dbReference>
<name>A0AA36H272_CYLNA</name>
<accession>A0AA36H272</accession>
<feature type="transmembrane region" description="Helical" evidence="6">
    <location>
        <begin position="401"/>
        <end position="420"/>
    </location>
</feature>
<evidence type="ECO:0000313" key="8">
    <source>
        <dbReference type="Proteomes" id="UP001176961"/>
    </source>
</evidence>
<feature type="transmembrane region" description="Helical" evidence="6">
    <location>
        <begin position="377"/>
        <end position="395"/>
    </location>
</feature>
<dbReference type="InterPro" id="IPR006043">
    <property type="entry name" value="NCS2"/>
</dbReference>
<sequence length="458" mass="49462">MTAEKENKTEEEHSLHFTVNHVPDLGNLFLFGFQQMMLCFSGLLIIPFLQSNLVCAGASTIELRVRLIAASFFSSGLATLLQTTFGLRLCILHGPSFSFLPPLLAFAAMPENHCSADLETIVPEAEWKAKIQMIQGSLLTSTLTFLLLGMTGFIGQIAKLVGPITITPLLLWLCFGVVPTMHEKMYLHWISIVTFCLLIAMGVFLENVRVPLPYFSFAHRKWYVGRPRIFGQFPYLLAITTAWLICYILTVTGAEPEGGEARTDKNHTVAVIAHSPWFQVPYPGQFGLPQISAGLTLGFVSSCIACAIESLGDYQTCARVSHQRPPPSSSVNRAVIFEGVGAIIAGSLGIGTGVTTYSENIALMHITRVVSRSTMQVAGVLLILAGLFTKCAAVLGSIPDAVIGGILAMGISMIAGVAIGNLQNVDLRLTRNLTVMGTAVLMGAVIPYHFDKSKVNTG</sequence>
<proteinExistence type="inferred from homology"/>
<comment type="similarity">
    <text evidence="2">Belongs to the nucleobase:cation symporter-2 (NCS2) (TC 2.A.40) family.</text>
</comment>
<dbReference type="GO" id="GO:0016020">
    <property type="term" value="C:membrane"/>
    <property type="evidence" value="ECO:0007669"/>
    <property type="project" value="UniProtKB-SubCell"/>
</dbReference>
<keyword evidence="3 6" id="KW-0812">Transmembrane</keyword>
<feature type="transmembrane region" description="Helical" evidence="6">
    <location>
        <begin position="70"/>
        <end position="94"/>
    </location>
</feature>
<feature type="transmembrane region" description="Helical" evidence="6">
    <location>
        <begin position="160"/>
        <end position="180"/>
    </location>
</feature>
<comment type="caution">
    <text evidence="7">The sequence shown here is derived from an EMBL/GenBank/DDBJ whole genome shotgun (WGS) entry which is preliminary data.</text>
</comment>
<evidence type="ECO:0008006" key="9">
    <source>
        <dbReference type="Google" id="ProtNLM"/>
    </source>
</evidence>
<dbReference type="PANTHER" id="PTHR11119">
    <property type="entry name" value="XANTHINE-URACIL / VITAMIN C PERMEASE FAMILY MEMBER"/>
    <property type="match status" value="1"/>
</dbReference>
<evidence type="ECO:0000256" key="4">
    <source>
        <dbReference type="ARBA" id="ARBA00022989"/>
    </source>
</evidence>
<reference evidence="7" key="1">
    <citation type="submission" date="2023-07" db="EMBL/GenBank/DDBJ databases">
        <authorList>
            <consortium name="CYATHOMIX"/>
        </authorList>
    </citation>
    <scope>NUCLEOTIDE SEQUENCE</scope>
    <source>
        <strain evidence="7">N/A</strain>
    </source>
</reference>
<gene>
    <name evidence="7" type="ORF">CYNAS_LOCUS14693</name>
</gene>
<dbReference type="Proteomes" id="UP001176961">
    <property type="component" value="Unassembled WGS sequence"/>
</dbReference>